<organism evidence="2 3">
    <name type="scientific">Stylosanthes scabra</name>
    <dbReference type="NCBI Taxonomy" id="79078"/>
    <lineage>
        <taxon>Eukaryota</taxon>
        <taxon>Viridiplantae</taxon>
        <taxon>Streptophyta</taxon>
        <taxon>Embryophyta</taxon>
        <taxon>Tracheophyta</taxon>
        <taxon>Spermatophyta</taxon>
        <taxon>Magnoliopsida</taxon>
        <taxon>eudicotyledons</taxon>
        <taxon>Gunneridae</taxon>
        <taxon>Pentapetalae</taxon>
        <taxon>rosids</taxon>
        <taxon>fabids</taxon>
        <taxon>Fabales</taxon>
        <taxon>Fabaceae</taxon>
        <taxon>Papilionoideae</taxon>
        <taxon>50 kb inversion clade</taxon>
        <taxon>dalbergioids sensu lato</taxon>
        <taxon>Dalbergieae</taxon>
        <taxon>Pterocarpus clade</taxon>
        <taxon>Stylosanthes</taxon>
    </lineage>
</organism>
<gene>
    <name evidence="2" type="ORF">PIB30_101161</name>
</gene>
<proteinExistence type="predicted"/>
<dbReference type="Pfam" id="PF20167">
    <property type="entry name" value="Transposase_32"/>
    <property type="match status" value="1"/>
</dbReference>
<reference evidence="2 3" key="1">
    <citation type="journal article" date="2023" name="Plants (Basel)">
        <title>Bridging the Gap: Combining Genomics and Transcriptomics Approaches to Understand Stylosanthes scabra, an Orphan Legume from the Brazilian Caatinga.</title>
        <authorList>
            <person name="Ferreira-Neto J.R.C."/>
            <person name="da Silva M.D."/>
            <person name="Binneck E."/>
            <person name="de Melo N.F."/>
            <person name="da Silva R.H."/>
            <person name="de Melo A.L.T.M."/>
            <person name="Pandolfi V."/>
            <person name="Bustamante F.O."/>
            <person name="Brasileiro-Vidal A.C."/>
            <person name="Benko-Iseppon A.M."/>
        </authorList>
    </citation>
    <scope>NUCLEOTIDE SEQUENCE [LARGE SCALE GENOMIC DNA]</scope>
    <source>
        <tissue evidence="2">Leaves</tissue>
    </source>
</reference>
<feature type="non-terminal residue" evidence="2">
    <location>
        <position position="1"/>
    </location>
</feature>
<protein>
    <recommendedName>
        <fullName evidence="1">Putative plant transposon protein domain-containing protein</fullName>
    </recommendedName>
</protein>
<keyword evidence="3" id="KW-1185">Reference proteome</keyword>
<dbReference type="InterPro" id="IPR046796">
    <property type="entry name" value="Transposase_32_dom"/>
</dbReference>
<dbReference type="Proteomes" id="UP001341840">
    <property type="component" value="Unassembled WGS sequence"/>
</dbReference>
<feature type="domain" description="Putative plant transposon protein" evidence="1">
    <location>
        <begin position="7"/>
        <end position="94"/>
    </location>
</feature>
<evidence type="ECO:0000313" key="2">
    <source>
        <dbReference type="EMBL" id="MED6226203.1"/>
    </source>
</evidence>
<name>A0ABU6ZVZ4_9FABA</name>
<dbReference type="EMBL" id="JASCZI010274778">
    <property type="protein sequence ID" value="MED6226203.1"/>
    <property type="molecule type" value="Genomic_DNA"/>
</dbReference>
<comment type="caution">
    <text evidence="2">The sequence shown here is derived from an EMBL/GenBank/DDBJ whole genome shotgun (WGS) entry which is preliminary data.</text>
</comment>
<sequence length="134" mass="15201">GARNNPLYLKRRDLHPLARGWHEFIIHNILPTSNQSEITLKMAVFIHCIIHGLDVRVEKLRAEAMTEIVKNLHTTRHPLAFPNVIARLCEAVGVSYRAPNSNEAVPKIRPIATAVMENIRYPHHQPPPPPPLPQ</sequence>
<evidence type="ECO:0000313" key="3">
    <source>
        <dbReference type="Proteomes" id="UP001341840"/>
    </source>
</evidence>
<accession>A0ABU6ZVZ4</accession>
<evidence type="ECO:0000259" key="1">
    <source>
        <dbReference type="Pfam" id="PF20167"/>
    </source>
</evidence>